<dbReference type="PANTHER" id="PTHR12110">
    <property type="entry name" value="HYDROXYPYRUVATE ISOMERASE"/>
    <property type="match status" value="1"/>
</dbReference>
<evidence type="ECO:0000313" key="3">
    <source>
        <dbReference type="Proteomes" id="UP000248196"/>
    </source>
</evidence>
<dbReference type="Pfam" id="PF01261">
    <property type="entry name" value="AP_endonuc_2"/>
    <property type="match status" value="1"/>
</dbReference>
<gene>
    <name evidence="2" type="primary">iolE</name>
    <name evidence="2" type="ORF">CT690_05145</name>
</gene>
<dbReference type="InterPro" id="IPR036237">
    <property type="entry name" value="Xyl_isomerase-like_sf"/>
</dbReference>
<proteinExistence type="predicted"/>
<dbReference type="InterPro" id="IPR013022">
    <property type="entry name" value="Xyl_isomerase-like_TIM-brl"/>
</dbReference>
<dbReference type="RefSeq" id="WP_004946414.1">
    <property type="nucleotide sequence ID" value="NZ_PESE01000001.1"/>
</dbReference>
<evidence type="ECO:0000313" key="2">
    <source>
        <dbReference type="EMBL" id="PYD40679.1"/>
    </source>
</evidence>
<comment type="caution">
    <text evidence="2">The sequence shown here is derived from an EMBL/GenBank/DDBJ whole genome shotgun (WGS) entry which is preliminary data.</text>
</comment>
<organism evidence="2 3">
    <name type="scientific">Serratia plymuthica</name>
    <dbReference type="NCBI Taxonomy" id="82996"/>
    <lineage>
        <taxon>Bacteria</taxon>
        <taxon>Pseudomonadati</taxon>
        <taxon>Pseudomonadota</taxon>
        <taxon>Gammaproteobacteria</taxon>
        <taxon>Enterobacterales</taxon>
        <taxon>Yersiniaceae</taxon>
        <taxon>Serratia</taxon>
    </lineage>
</organism>
<name>A0A318P3I7_SERPL</name>
<accession>A0A318P3I7</accession>
<dbReference type="Gene3D" id="3.20.20.150">
    <property type="entry name" value="Divalent-metal-dependent TIM barrel enzymes"/>
    <property type="match status" value="1"/>
</dbReference>
<dbReference type="Proteomes" id="UP000248196">
    <property type="component" value="Unassembled WGS sequence"/>
</dbReference>
<dbReference type="PANTHER" id="PTHR12110:SF41">
    <property type="entry name" value="INOSOSE DEHYDRATASE"/>
    <property type="match status" value="1"/>
</dbReference>
<sequence>MAFSHLKLGVSPLCWTNDVLEDLGGDIPLTTCLQQAAQAGYQGIELGRKFPRNAHELSLLLGAAGLQLASGWHSGFLADRSLDDELEAVRPHAQLLQQLGANVMVYGECGQLPHDAPLDDPISLSPALSRIDLTAYCNKLNAFADVLLRDFGLKLAYHHHLMMLVEHDDEVQAFLAQTQDNVGLVLDSGHAFAAGVDMASVLEKYGHRICHIHLKDVRPHVLQRLYGEDLSFNDAVRAGLFTVPGDGGIDYAPLIRFVESSGYRGWLIVEAEQDPATAPPLATASRAFKWVSEHFPVNTPLKGDAR</sequence>
<dbReference type="NCBIfam" id="TIGR04379">
    <property type="entry name" value="myo_inos_iolE"/>
    <property type="match status" value="1"/>
</dbReference>
<protein>
    <submittedName>
        <fullName evidence="2">Myo-inosose-2 dehydratase</fullName>
    </submittedName>
</protein>
<dbReference type="InterPro" id="IPR050312">
    <property type="entry name" value="IolE/XylAMocC-like"/>
</dbReference>
<dbReference type="SUPFAM" id="SSF51658">
    <property type="entry name" value="Xylose isomerase-like"/>
    <property type="match status" value="1"/>
</dbReference>
<dbReference type="InterPro" id="IPR030823">
    <property type="entry name" value="IolE/MocC"/>
</dbReference>
<dbReference type="AlphaFoldDB" id="A0A318P3I7"/>
<dbReference type="EMBL" id="PESE01000001">
    <property type="protein sequence ID" value="PYD40679.1"/>
    <property type="molecule type" value="Genomic_DNA"/>
</dbReference>
<reference evidence="2 3" key="1">
    <citation type="submission" date="2017-11" db="EMBL/GenBank/DDBJ databases">
        <title>Genome sequence of the oocydin A producing rhizobacterium Serratia plymuthica 4Rx5.</title>
        <authorList>
            <person name="Matilla M.A."/>
            <person name="Udaondo Z."/>
            <person name="Salmond G.P.C."/>
        </authorList>
    </citation>
    <scope>NUCLEOTIDE SEQUENCE [LARGE SCALE GENOMIC DNA]</scope>
    <source>
        <strain evidence="2 3">4Rx5</strain>
    </source>
</reference>
<evidence type="ECO:0000259" key="1">
    <source>
        <dbReference type="Pfam" id="PF01261"/>
    </source>
</evidence>
<dbReference type="OrthoDB" id="9804047at2"/>
<feature type="domain" description="Xylose isomerase-like TIM barrel" evidence="1">
    <location>
        <begin position="33"/>
        <end position="291"/>
    </location>
</feature>